<gene>
    <name evidence="10" type="ORF">BCR44DRAFT_1451383</name>
</gene>
<dbReference type="GO" id="GO:0016020">
    <property type="term" value="C:membrane"/>
    <property type="evidence" value="ECO:0007669"/>
    <property type="project" value="UniProtKB-SubCell"/>
</dbReference>
<feature type="transmembrane region" description="Helical" evidence="9">
    <location>
        <begin position="78"/>
        <end position="97"/>
    </location>
</feature>
<dbReference type="Proteomes" id="UP000193411">
    <property type="component" value="Unassembled WGS sequence"/>
</dbReference>
<dbReference type="EMBL" id="MCFL01000204">
    <property type="protein sequence ID" value="ORZ29400.1"/>
    <property type="molecule type" value="Genomic_DNA"/>
</dbReference>
<feature type="transmembrane region" description="Helical" evidence="9">
    <location>
        <begin position="145"/>
        <end position="166"/>
    </location>
</feature>
<dbReference type="InterPro" id="IPR036259">
    <property type="entry name" value="MFS_trans_sf"/>
</dbReference>
<dbReference type="OrthoDB" id="196103at2759"/>
<dbReference type="PANTHER" id="PTHR23294">
    <property type="entry name" value="ET TRANSLATION PRODUCT-RELATED"/>
    <property type="match status" value="1"/>
</dbReference>
<evidence type="ECO:0000256" key="7">
    <source>
        <dbReference type="ARBA" id="ARBA00041910"/>
    </source>
</evidence>
<evidence type="ECO:0000256" key="4">
    <source>
        <dbReference type="ARBA" id="ARBA00023136"/>
    </source>
</evidence>
<evidence type="ECO:0000256" key="9">
    <source>
        <dbReference type="SAM" id="Phobius"/>
    </source>
</evidence>
<keyword evidence="2 9" id="KW-0812">Transmembrane</keyword>
<comment type="caution">
    <text evidence="10">The sequence shown here is derived from an EMBL/GenBank/DDBJ whole genome shotgun (WGS) entry which is preliminary data.</text>
</comment>
<feature type="transmembrane region" description="Helical" evidence="9">
    <location>
        <begin position="28"/>
        <end position="46"/>
    </location>
</feature>
<dbReference type="Gene3D" id="1.20.1250.20">
    <property type="entry name" value="MFS general substrate transporter like domains"/>
    <property type="match status" value="2"/>
</dbReference>
<evidence type="ECO:0000256" key="5">
    <source>
        <dbReference type="ARBA" id="ARBA00023180"/>
    </source>
</evidence>
<evidence type="ECO:0000256" key="6">
    <source>
        <dbReference type="ARBA" id="ARBA00040302"/>
    </source>
</evidence>
<evidence type="ECO:0000256" key="8">
    <source>
        <dbReference type="SAM" id="MobiDB-lite"/>
    </source>
</evidence>
<protein>
    <recommendedName>
        <fullName evidence="6">UNC93-like protein MFSD11</fullName>
    </recommendedName>
    <alternativeName>
        <fullName evidence="7">Major facilitator superfamily domain-containing protein 11</fullName>
    </alternativeName>
</protein>
<dbReference type="Pfam" id="PF05978">
    <property type="entry name" value="UNC-93"/>
    <property type="match status" value="1"/>
</dbReference>
<feature type="region of interest" description="Disordered" evidence="8">
    <location>
        <begin position="392"/>
        <end position="411"/>
    </location>
</feature>
<dbReference type="SUPFAM" id="SSF103473">
    <property type="entry name" value="MFS general substrate transporter"/>
    <property type="match status" value="1"/>
</dbReference>
<name>A0A1Y2H4A5_9FUNG</name>
<organism evidence="10 11">
    <name type="scientific">Catenaria anguillulae PL171</name>
    <dbReference type="NCBI Taxonomy" id="765915"/>
    <lineage>
        <taxon>Eukaryota</taxon>
        <taxon>Fungi</taxon>
        <taxon>Fungi incertae sedis</taxon>
        <taxon>Blastocladiomycota</taxon>
        <taxon>Blastocladiomycetes</taxon>
        <taxon>Blastocladiales</taxon>
        <taxon>Catenariaceae</taxon>
        <taxon>Catenaria</taxon>
    </lineage>
</organism>
<sequence>MHPPQTAEADLAINVAQSYVTKLYPEHGFNSIALIYALFILSSIVAPYLTDRVPLGVIFLLAALQYAIFILGLNLGVAFVYIGAALVGLAAGCLWIHQGYYVAVASSSFSVPVGKLTSVFLTIYTLNMVLGNTVSLIVLGSGIPITTLLYIMVGMAVAGALILFFLPRPFPTDAPSLPSAAAAVAEPPLTLPEQLGAMLRLCVRRPLADAIPLILWNGSLTTLAFANFPTFVPKDAPESLHPSMFLAYGITGSLLSPLWGRAYDRYGGAKPLVAGIFVLSILTFAFTYWCILGGASVTSAVWVAAMGALGALDNATNCLIQAFLTDNFPRGPDVSPAFGVYRVLFSIGTLSLALVSNSGAWQVVLGISHVLMVATMVTFVLRIVRERRNGPAERGQMYQTPGDEGGYGDDVEFIKKGSGSQGAGGVVVAPSSTLND</sequence>
<feature type="transmembrane region" description="Helical" evidence="9">
    <location>
        <begin position="361"/>
        <end position="384"/>
    </location>
</feature>
<feature type="region of interest" description="Disordered" evidence="8">
    <location>
        <begin position="416"/>
        <end position="436"/>
    </location>
</feature>
<evidence type="ECO:0000313" key="11">
    <source>
        <dbReference type="Proteomes" id="UP000193411"/>
    </source>
</evidence>
<evidence type="ECO:0000256" key="3">
    <source>
        <dbReference type="ARBA" id="ARBA00022989"/>
    </source>
</evidence>
<feature type="transmembrane region" description="Helical" evidence="9">
    <location>
        <begin position="207"/>
        <end position="228"/>
    </location>
</feature>
<reference evidence="10 11" key="1">
    <citation type="submission" date="2016-07" db="EMBL/GenBank/DDBJ databases">
        <title>Pervasive Adenine N6-methylation of Active Genes in Fungi.</title>
        <authorList>
            <consortium name="DOE Joint Genome Institute"/>
            <person name="Mondo S.J."/>
            <person name="Dannebaum R.O."/>
            <person name="Kuo R.C."/>
            <person name="Labutti K."/>
            <person name="Haridas S."/>
            <person name="Kuo A."/>
            <person name="Salamov A."/>
            <person name="Ahrendt S.R."/>
            <person name="Lipzen A."/>
            <person name="Sullivan W."/>
            <person name="Andreopoulos W.B."/>
            <person name="Clum A."/>
            <person name="Lindquist E."/>
            <person name="Daum C."/>
            <person name="Ramamoorthy G.K."/>
            <person name="Gryganskyi A."/>
            <person name="Culley D."/>
            <person name="Magnuson J.K."/>
            <person name="James T.Y."/>
            <person name="O'Malley M.A."/>
            <person name="Stajich J.E."/>
            <person name="Spatafora J.W."/>
            <person name="Visel A."/>
            <person name="Grigoriev I.V."/>
        </authorList>
    </citation>
    <scope>NUCLEOTIDE SEQUENCE [LARGE SCALE GENOMIC DNA]</scope>
    <source>
        <strain evidence="10 11">PL171</strain>
    </source>
</reference>
<keyword evidence="11" id="KW-1185">Reference proteome</keyword>
<evidence type="ECO:0000313" key="10">
    <source>
        <dbReference type="EMBL" id="ORZ29400.1"/>
    </source>
</evidence>
<feature type="transmembrane region" description="Helical" evidence="9">
    <location>
        <begin position="118"/>
        <end position="139"/>
    </location>
</feature>
<keyword evidence="4 9" id="KW-0472">Membrane</keyword>
<feature type="transmembrane region" description="Helical" evidence="9">
    <location>
        <begin position="301"/>
        <end position="324"/>
    </location>
</feature>
<accession>A0A1Y2H4A5</accession>
<feature type="transmembrane region" description="Helical" evidence="9">
    <location>
        <begin position="240"/>
        <end position="260"/>
    </location>
</feature>
<keyword evidence="3 9" id="KW-1133">Transmembrane helix</keyword>
<feature type="compositionally biased region" description="Low complexity" evidence="8">
    <location>
        <begin position="426"/>
        <end position="436"/>
    </location>
</feature>
<dbReference type="InterPro" id="IPR010291">
    <property type="entry name" value="Ion_channel_UNC-93"/>
</dbReference>
<comment type="subcellular location">
    <subcellularLocation>
        <location evidence="1">Membrane</location>
        <topology evidence="1">Multi-pass membrane protein</topology>
    </subcellularLocation>
</comment>
<keyword evidence="5" id="KW-0325">Glycoprotein</keyword>
<proteinExistence type="predicted"/>
<dbReference type="PANTHER" id="PTHR23294:SF0">
    <property type="entry name" value="UNC93-LIKE PROTEIN MFSD11"/>
    <property type="match status" value="1"/>
</dbReference>
<feature type="transmembrane region" description="Helical" evidence="9">
    <location>
        <begin position="272"/>
        <end position="295"/>
    </location>
</feature>
<dbReference type="InterPro" id="IPR051617">
    <property type="entry name" value="UNC-93-like_regulator"/>
</dbReference>
<dbReference type="STRING" id="765915.A0A1Y2H4A5"/>
<evidence type="ECO:0000256" key="2">
    <source>
        <dbReference type="ARBA" id="ARBA00022692"/>
    </source>
</evidence>
<dbReference type="AlphaFoldDB" id="A0A1Y2H4A5"/>
<evidence type="ECO:0000256" key="1">
    <source>
        <dbReference type="ARBA" id="ARBA00004141"/>
    </source>
</evidence>
<feature type="transmembrane region" description="Helical" evidence="9">
    <location>
        <begin position="53"/>
        <end position="72"/>
    </location>
</feature>